<dbReference type="EMBL" id="DYUD01000023">
    <property type="protein sequence ID" value="HJG89381.1"/>
    <property type="molecule type" value="Genomic_DNA"/>
</dbReference>
<proteinExistence type="predicted"/>
<dbReference type="PANTHER" id="PTHR31435:SF9">
    <property type="entry name" value="PROTEIN NATD1"/>
    <property type="match status" value="1"/>
</dbReference>
<gene>
    <name evidence="2" type="ORF">K8U91_07940</name>
</gene>
<evidence type="ECO:0000313" key="3">
    <source>
        <dbReference type="Proteomes" id="UP000757103"/>
    </source>
</evidence>
<protein>
    <submittedName>
        <fullName evidence="2">N-acetyltransferase</fullName>
    </submittedName>
</protein>
<comment type="caution">
    <text evidence="2">The sequence shown here is derived from an EMBL/GenBank/DDBJ whole genome shotgun (WGS) entry which is preliminary data.</text>
</comment>
<dbReference type="AlphaFoldDB" id="A0A921MSL5"/>
<dbReference type="InterPro" id="IPR045057">
    <property type="entry name" value="Gcn5-rel_NAT"/>
</dbReference>
<dbReference type="Proteomes" id="UP000757103">
    <property type="component" value="Unassembled WGS sequence"/>
</dbReference>
<dbReference type="PROSITE" id="PS51729">
    <property type="entry name" value="GNAT_YJDJ"/>
    <property type="match status" value="1"/>
</dbReference>
<sequence>MEITHDAARCLFQTEVNGTRAYVSYVINNGCLDIEHTIVPPEIGGRGIAAALVKATYDYALSQNLSPRASCEYAAVWLKRNPSYKRD</sequence>
<dbReference type="PANTHER" id="PTHR31435">
    <property type="entry name" value="PROTEIN NATD1"/>
    <property type="match status" value="1"/>
</dbReference>
<dbReference type="GeneID" id="90528038"/>
<dbReference type="InterPro" id="IPR031165">
    <property type="entry name" value="GNAT_YJDJ"/>
</dbReference>
<dbReference type="SUPFAM" id="SSF55729">
    <property type="entry name" value="Acyl-CoA N-acyltransferases (Nat)"/>
    <property type="match status" value="1"/>
</dbReference>
<dbReference type="Gene3D" id="3.40.630.30">
    <property type="match status" value="1"/>
</dbReference>
<accession>A0A921MSL5</accession>
<reference evidence="2" key="1">
    <citation type="journal article" date="2021" name="PeerJ">
        <title>Extensive microbial diversity within the chicken gut microbiome revealed by metagenomics and culture.</title>
        <authorList>
            <person name="Gilroy R."/>
            <person name="Ravi A."/>
            <person name="Getino M."/>
            <person name="Pursley I."/>
            <person name="Horton D.L."/>
            <person name="Alikhan N.F."/>
            <person name="Baker D."/>
            <person name="Gharbi K."/>
            <person name="Hall N."/>
            <person name="Watson M."/>
            <person name="Adriaenssens E.M."/>
            <person name="Foster-Nyarko E."/>
            <person name="Jarju S."/>
            <person name="Secka A."/>
            <person name="Antonio M."/>
            <person name="Oren A."/>
            <person name="Chaudhuri R.R."/>
            <person name="La Ragione R."/>
            <person name="Hildebrand F."/>
            <person name="Pallen M.J."/>
        </authorList>
    </citation>
    <scope>NUCLEOTIDE SEQUENCE</scope>
    <source>
        <strain evidence="2">CHK121-7720</strain>
    </source>
</reference>
<feature type="domain" description="N-acetyltransferase" evidence="1">
    <location>
        <begin position="4"/>
        <end position="87"/>
    </location>
</feature>
<reference evidence="2" key="2">
    <citation type="submission" date="2021-09" db="EMBL/GenBank/DDBJ databases">
        <authorList>
            <person name="Gilroy R."/>
        </authorList>
    </citation>
    <scope>NUCLEOTIDE SEQUENCE</scope>
    <source>
        <strain evidence="2">CHK121-7720</strain>
    </source>
</reference>
<organism evidence="2 3">
    <name type="scientific">Barnesiella viscericola</name>
    <dbReference type="NCBI Taxonomy" id="397865"/>
    <lineage>
        <taxon>Bacteria</taxon>
        <taxon>Pseudomonadati</taxon>
        <taxon>Bacteroidota</taxon>
        <taxon>Bacteroidia</taxon>
        <taxon>Bacteroidales</taxon>
        <taxon>Barnesiellaceae</taxon>
        <taxon>Barnesiella</taxon>
    </lineage>
</organism>
<dbReference type="InterPro" id="IPR016181">
    <property type="entry name" value="Acyl_CoA_acyltransferase"/>
</dbReference>
<dbReference type="Pfam" id="PF14542">
    <property type="entry name" value="Acetyltransf_CG"/>
    <property type="match status" value="1"/>
</dbReference>
<evidence type="ECO:0000313" key="2">
    <source>
        <dbReference type="EMBL" id="HJG89381.1"/>
    </source>
</evidence>
<evidence type="ECO:0000259" key="1">
    <source>
        <dbReference type="PROSITE" id="PS51729"/>
    </source>
</evidence>
<name>A0A921MSL5_9BACT</name>
<dbReference type="RefSeq" id="WP_025277404.1">
    <property type="nucleotide sequence ID" value="NZ_CASDXW010000001.1"/>
</dbReference>